<dbReference type="KEGG" id="css:Cst_c16360"/>
<dbReference type="EMBL" id="CP004044">
    <property type="protein sequence ID" value="AGC68620.1"/>
    <property type="molecule type" value="Genomic_DNA"/>
</dbReference>
<dbReference type="PATRIC" id="fig|1121335.3.peg.1620"/>
<evidence type="ECO:0000313" key="3">
    <source>
        <dbReference type="Proteomes" id="UP000011220"/>
    </source>
</evidence>
<dbReference type="AlphaFoldDB" id="L7VKH6"/>
<reference evidence="2 3" key="1">
    <citation type="journal article" date="2013" name="Genome Announc.">
        <title>Complete genome sequence of Clostridium stercorarium subsp. stercorarium strain DSM 8532, a thermophilic degrader of plant cell wall fibers.</title>
        <authorList>
            <person name="Poehlein A."/>
            <person name="Zverlov V.V."/>
            <person name="Daniel R."/>
            <person name="Schwarz W.H."/>
            <person name="Liebl W."/>
        </authorList>
    </citation>
    <scope>NUCLEOTIDE SEQUENCE [LARGE SCALE GENOMIC DNA]</scope>
    <source>
        <strain evidence="3">ATCC 35414 / DSM 8532 / NCIMB 11754</strain>
    </source>
</reference>
<keyword evidence="1" id="KW-0812">Transmembrane</keyword>
<keyword evidence="3" id="KW-1185">Reference proteome</keyword>
<feature type="transmembrane region" description="Helical" evidence="1">
    <location>
        <begin position="12"/>
        <end position="33"/>
    </location>
</feature>
<protein>
    <submittedName>
        <fullName evidence="2">Uncharacterized protein</fullName>
    </submittedName>
</protein>
<dbReference type="STRING" id="1121335.Cst_c16360"/>
<organism evidence="2 3">
    <name type="scientific">Thermoclostridium stercorarium (strain ATCC 35414 / DSM 8532 / NCIMB 11754)</name>
    <name type="common">Clostridium stercorarium</name>
    <dbReference type="NCBI Taxonomy" id="1121335"/>
    <lineage>
        <taxon>Bacteria</taxon>
        <taxon>Bacillati</taxon>
        <taxon>Bacillota</taxon>
        <taxon>Clostridia</taxon>
        <taxon>Eubacteriales</taxon>
        <taxon>Oscillospiraceae</taxon>
        <taxon>Thermoclostridium</taxon>
    </lineage>
</organism>
<name>L7VKH6_THES1</name>
<accession>L7VKH6</accession>
<proteinExistence type="predicted"/>
<evidence type="ECO:0000256" key="1">
    <source>
        <dbReference type="SAM" id="Phobius"/>
    </source>
</evidence>
<keyword evidence="1" id="KW-1133">Transmembrane helix</keyword>
<gene>
    <name evidence="2" type="ordered locus">Cst_c16360</name>
</gene>
<dbReference type="Proteomes" id="UP000011220">
    <property type="component" value="Chromosome"/>
</dbReference>
<evidence type="ECO:0000313" key="2">
    <source>
        <dbReference type="EMBL" id="AGC68620.1"/>
    </source>
</evidence>
<sequence length="42" mass="4713">MSQLQVKIKTTVYLLAVILKMIKIALLIGQRMIVDNMPGDVL</sequence>
<keyword evidence="1" id="KW-0472">Membrane</keyword>